<feature type="domain" description="Chemokine interleukin-8-like" evidence="2">
    <location>
        <begin position="12"/>
        <end position="42"/>
    </location>
</feature>
<evidence type="ECO:0000313" key="4">
    <source>
        <dbReference type="Proteomes" id="UP000053369"/>
    </source>
</evidence>
<dbReference type="Gene3D" id="2.40.50.40">
    <property type="match status" value="1"/>
</dbReference>
<protein>
    <recommendedName>
        <fullName evidence="2">Chemokine interleukin-8-like domain-containing protein</fullName>
    </recommendedName>
</protein>
<dbReference type="InterPro" id="IPR001811">
    <property type="entry name" value="Chemokine_IL8-like_dom"/>
</dbReference>
<dbReference type="Pfam" id="PF00048">
    <property type="entry name" value="IL8"/>
    <property type="match status" value="1"/>
</dbReference>
<feature type="non-terminal residue" evidence="3">
    <location>
        <position position="43"/>
    </location>
</feature>
<dbReference type="AlphaFoldDB" id="A0A091QJ12"/>
<dbReference type="GO" id="GO:0006955">
    <property type="term" value="P:immune response"/>
    <property type="evidence" value="ECO:0007669"/>
    <property type="project" value="InterPro"/>
</dbReference>
<evidence type="ECO:0000313" key="3">
    <source>
        <dbReference type="EMBL" id="KFQ27540.1"/>
    </source>
</evidence>
<dbReference type="EMBL" id="KK799287">
    <property type="protein sequence ID" value="KFQ27540.1"/>
    <property type="molecule type" value="Genomic_DNA"/>
</dbReference>
<evidence type="ECO:0000256" key="1">
    <source>
        <dbReference type="ARBA" id="ARBA00022514"/>
    </source>
</evidence>
<dbReference type="SUPFAM" id="SSF54117">
    <property type="entry name" value="Interleukin 8-like chemokines"/>
    <property type="match status" value="1"/>
</dbReference>
<gene>
    <name evidence="3" type="ORF">N332_10275</name>
</gene>
<keyword evidence="1" id="KW-0202">Cytokine</keyword>
<organism evidence="3 4">
    <name type="scientific">Mesitornis unicolor</name>
    <name type="common">brown roatelo</name>
    <dbReference type="NCBI Taxonomy" id="54374"/>
    <lineage>
        <taxon>Eukaryota</taxon>
        <taxon>Metazoa</taxon>
        <taxon>Chordata</taxon>
        <taxon>Craniata</taxon>
        <taxon>Vertebrata</taxon>
        <taxon>Euteleostomi</taxon>
        <taxon>Archelosauria</taxon>
        <taxon>Archosauria</taxon>
        <taxon>Dinosauria</taxon>
        <taxon>Saurischia</taxon>
        <taxon>Theropoda</taxon>
        <taxon>Coelurosauria</taxon>
        <taxon>Aves</taxon>
        <taxon>Neognathae</taxon>
        <taxon>Neoaves</taxon>
        <taxon>Columbimorphae</taxon>
        <taxon>Mesitornithiformes</taxon>
        <taxon>Mesitornithidae</taxon>
        <taxon>Mesitornis</taxon>
    </lineage>
</organism>
<sequence>CLSAPTDNVPSVCCLRYLSRPIPQRRITSVYTTSSACSQPAVM</sequence>
<accession>A0A091QJ12</accession>
<dbReference type="InterPro" id="IPR036048">
    <property type="entry name" value="Interleukin_8-like_sf"/>
</dbReference>
<dbReference type="GO" id="GO:0008009">
    <property type="term" value="F:chemokine activity"/>
    <property type="evidence" value="ECO:0007669"/>
    <property type="project" value="InterPro"/>
</dbReference>
<proteinExistence type="predicted"/>
<dbReference type="GO" id="GO:0005615">
    <property type="term" value="C:extracellular space"/>
    <property type="evidence" value="ECO:0007669"/>
    <property type="project" value="UniProtKB-KW"/>
</dbReference>
<evidence type="ECO:0000259" key="2">
    <source>
        <dbReference type="Pfam" id="PF00048"/>
    </source>
</evidence>
<reference evidence="3 4" key="1">
    <citation type="submission" date="2014-04" db="EMBL/GenBank/DDBJ databases">
        <title>Genome evolution of avian class.</title>
        <authorList>
            <person name="Zhang G."/>
            <person name="Li C."/>
        </authorList>
    </citation>
    <scope>NUCLEOTIDE SEQUENCE [LARGE SCALE GENOMIC DNA]</scope>
    <source>
        <strain evidence="3">BGI_N332</strain>
    </source>
</reference>
<dbReference type="Proteomes" id="UP000053369">
    <property type="component" value="Unassembled WGS sequence"/>
</dbReference>
<feature type="non-terminal residue" evidence="3">
    <location>
        <position position="1"/>
    </location>
</feature>
<keyword evidence="4" id="KW-1185">Reference proteome</keyword>
<name>A0A091QJ12_9AVES</name>